<dbReference type="Pfam" id="PF00535">
    <property type="entry name" value="Glycos_transf_2"/>
    <property type="match status" value="1"/>
</dbReference>
<dbReference type="Gene3D" id="3.90.550.10">
    <property type="entry name" value="Spore Coat Polysaccharide Biosynthesis Protein SpsA, Chain A"/>
    <property type="match status" value="1"/>
</dbReference>
<dbReference type="Proteomes" id="UP001189429">
    <property type="component" value="Unassembled WGS sequence"/>
</dbReference>
<keyword evidence="8" id="KW-1185">Reference proteome</keyword>
<comment type="caution">
    <text evidence="7">The sequence shown here is derived from an EMBL/GenBank/DDBJ whole genome shotgun (WGS) entry which is preliminary data.</text>
</comment>
<comment type="subcellular location">
    <subcellularLocation>
        <location evidence="1">Cell membrane</location>
    </subcellularLocation>
</comment>
<reference evidence="7" key="1">
    <citation type="submission" date="2023-10" db="EMBL/GenBank/DDBJ databases">
        <authorList>
            <person name="Chen Y."/>
            <person name="Shah S."/>
            <person name="Dougan E. K."/>
            <person name="Thang M."/>
            <person name="Chan C."/>
        </authorList>
    </citation>
    <scope>NUCLEOTIDE SEQUENCE [LARGE SCALE GENOMIC DNA]</scope>
</reference>
<dbReference type="CDD" id="cd02522">
    <property type="entry name" value="GT_2_like_a"/>
    <property type="match status" value="1"/>
</dbReference>
<evidence type="ECO:0000256" key="2">
    <source>
        <dbReference type="ARBA" id="ARBA00022475"/>
    </source>
</evidence>
<name>A0ABN9Q653_9DINO</name>
<protein>
    <recommendedName>
        <fullName evidence="6">Glycosyltransferase 2-like domain-containing protein</fullName>
    </recommendedName>
</protein>
<organism evidence="7 8">
    <name type="scientific">Prorocentrum cordatum</name>
    <dbReference type="NCBI Taxonomy" id="2364126"/>
    <lineage>
        <taxon>Eukaryota</taxon>
        <taxon>Sar</taxon>
        <taxon>Alveolata</taxon>
        <taxon>Dinophyceae</taxon>
        <taxon>Prorocentrales</taxon>
        <taxon>Prorocentraceae</taxon>
        <taxon>Prorocentrum</taxon>
    </lineage>
</organism>
<feature type="domain" description="Glycosyltransferase 2-like" evidence="6">
    <location>
        <begin position="16"/>
        <end position="168"/>
    </location>
</feature>
<dbReference type="InterPro" id="IPR026461">
    <property type="entry name" value="Trfase_2_rSAM/seldom_assoc"/>
</dbReference>
<dbReference type="InterPro" id="IPR001173">
    <property type="entry name" value="Glyco_trans_2-like"/>
</dbReference>
<evidence type="ECO:0000313" key="8">
    <source>
        <dbReference type="Proteomes" id="UP001189429"/>
    </source>
</evidence>
<dbReference type="NCBIfam" id="TIGR04283">
    <property type="entry name" value="glyco_like_mftF"/>
    <property type="match status" value="1"/>
</dbReference>
<keyword evidence="2" id="KW-1003">Cell membrane</keyword>
<proteinExistence type="predicted"/>
<evidence type="ECO:0000259" key="6">
    <source>
        <dbReference type="Pfam" id="PF00535"/>
    </source>
</evidence>
<gene>
    <name evidence="7" type="ORF">PCOR1329_LOCUS9172</name>
</gene>
<dbReference type="InterPro" id="IPR029044">
    <property type="entry name" value="Nucleotide-diphossugar_trans"/>
</dbReference>
<keyword evidence="4" id="KW-0808">Transferase</keyword>
<keyword evidence="5" id="KW-0472">Membrane</keyword>
<sequence>MAAPASPECAPTCSISVVVPALNEEQGLTGTLAAIWRQGPRPCEVVVVDGGSVDATVAAAEAAGARAVRGPRGRARQMNAGAAECSGEVLLFLHADTELPPGALEAVERALANPAVLGGCFTLRFDAQEGSAALRLWSWCTRCWLLRTPRLVFGDRAIFVRRSVFEELGGYSDWPILEDLDFAMRLAAKGPGAFAFLPAAVTTSARRLLEVGPVAQQLLNTSIVILWYCGLSPETLKGLYRYSMPRLAGRTPNDTAS</sequence>
<evidence type="ECO:0000256" key="3">
    <source>
        <dbReference type="ARBA" id="ARBA00022676"/>
    </source>
</evidence>
<keyword evidence="3" id="KW-0328">Glycosyltransferase</keyword>
<evidence type="ECO:0000256" key="4">
    <source>
        <dbReference type="ARBA" id="ARBA00022679"/>
    </source>
</evidence>
<dbReference type="EMBL" id="CAUYUJ010002542">
    <property type="protein sequence ID" value="CAK0801238.1"/>
    <property type="molecule type" value="Genomic_DNA"/>
</dbReference>
<dbReference type="SUPFAM" id="SSF53448">
    <property type="entry name" value="Nucleotide-diphospho-sugar transferases"/>
    <property type="match status" value="1"/>
</dbReference>
<evidence type="ECO:0000256" key="1">
    <source>
        <dbReference type="ARBA" id="ARBA00004236"/>
    </source>
</evidence>
<evidence type="ECO:0000256" key="5">
    <source>
        <dbReference type="ARBA" id="ARBA00023136"/>
    </source>
</evidence>
<accession>A0ABN9Q653</accession>
<evidence type="ECO:0000313" key="7">
    <source>
        <dbReference type="EMBL" id="CAK0801238.1"/>
    </source>
</evidence>
<dbReference type="PANTHER" id="PTHR43646:SF2">
    <property type="entry name" value="GLYCOSYLTRANSFERASE 2-LIKE DOMAIN-CONTAINING PROTEIN"/>
    <property type="match status" value="1"/>
</dbReference>
<dbReference type="PANTHER" id="PTHR43646">
    <property type="entry name" value="GLYCOSYLTRANSFERASE"/>
    <property type="match status" value="1"/>
</dbReference>